<name>A0A0D9QJ55_PLAFR</name>
<sequence length="2499" mass="287494">MSEQHSGQYQGEPHAGVYRMAKGNVAEARHSKMNNKRKNYNPNNNADGAGPRHDNPPMEGHPSIGYESKKMRTLPYGVSDRTANSGGNRGALYGGESSGVKHLTEETYPPNYTLYSSQANIMTHPNRNAPMKNNSVNKWPNANPSSDLGPHKMYVNNEKKKDNYKSKNFMNNQNLNLYKYSNSWKNVRRMGGGGQNVSSREKGNQQKMKSGDEAGGAFGYGSGEQVGSVSGLSSGLISGPIGDPISNPIGNPNDNPHVNIPSCSAVPMMGTTRGNNLSYKRMNSLSFSRRTNFQKVVPAQKYTNKVYPNKALSNLSDRGNKEEVDNNVNVKGAGKQNFVLGKNRMIFQNKKWFDSNNTNDKGTAAGLGVHKGESSSSGRVDDDVVGGSPEQWDNNVNGGNKDNGGNEGTALPQENAHILETLSKYLNSVGNKGTADHNSIYKALTQNKSKESLMNLLDNIKLLEEEASKGMPPPGGTATGQSLVGGLYKAESRMMDESKNRVKFISSSFNELSSSMLSNVVRGEMSASGESVSSVLSNARGIHDVGAHNKVSHPRYDNIGGHKMDTSNFSCAEPLQMDLQNDFAPRGESSLSKVGKAAPGLYGIGDRGRHAIDAADVAEGAEAADAEKADGCASSVAIFRQLGKDHTTWDKWKHAVAKCNHQKTQTTFDKVEESMNSNIKITEIFKSSLFCSESKHIYKNALYINYKEIWMHSGKFLQLENIFHFGKAKEKKKETNIIEYAMNCSIPFSSFLFFFNNFYEITEYYQYKICFFLIYKIIIMHEDDEEYGRYYNLVIKILNENTLIFFLLVLINLMEKYSLKMVYFVNFIERLLPVVTKGPRVSAGASGMAASSPSTNPNGTDKRIFFNMLFFKLFRLIFYRIELFSTQKKHLLMLFLRYIKNFLLNICSSILITQYLFIKCVDLMNKYNNQQYILIKTTSMEIFLQLWNNDLLKLYILKIGNALVRFLIFMSNVEYVNKNIFPFILTPIENGNQVEMRDAIEGMLYRSRYYTQGRKRWKHYYKKFERTNKCSLLVRSYGVDDIQEVVLLPSHQKDEQQEQDQKEEEQNSVVEVPPGGTLRTDQYGNVRTDLRHDTLLEHIMQVRKSYNYYKILLPPDEKSCLKFILQLKNRNNNFHFDLFYNLFIESNLANLIHENKVIYYVEFIMSRGTNVKGDEQGEENFMKGCMSVRGLHGLVCAGEEGDVPISSSIYSHVDDVFHSVLRPDQQSGCVKEDDEDKEEEDQPARLKEQLLFDLHAIIQRRNCVMSKIYGAHIRLSFFFCVFFYKSYDIYRILSSALGTHARKFKNFKKENQKAIKFMNINNITHILTVTFLLKFLAHLGRSSPQGGALHLAATHGRDVPRLTPEEEDFLSCYRLLEHGLGKDISTASTFLNYLNNVILYLHERKRENLVLSMIITLTIYNFLTLIGKKQNRIEHLETLSLSEICNEIHNNCLIGLLLKENNYFIDSETKFTEVEDIYSVELNNHMKFIPTDINKEIFQLVHFKKYVFQKGAYKKIDIIKIGRRNPVNNLYTSEILNYIYYNTLYLLIHFVMNIRFYEAIFRRTYKVSGGMINQVDGEGVCSFVRTGGTFRWEGEVEEAQPNGQHPSLTIILKKQNGDTYWRKKRYIVKFYRKAKKRIVKNLKTYLVSSNVNKFMRSLEEDKFFLNLFFEFDNSPLFLHSILLQGGEHTDGGANEANSNTIPSVNTDANESGRLKAMGMPGSLLCRHVNILKGVHNFCLFVEDINKLISFVTHRGKGRCDMVKCTFANFPLVPVEDNFSVQFRFYTIVWSAWVERDSEDSPVGVSTGELCAPFTYGEQNECAFHFNELIDRVVSTIVDANYAKEKIVWWSEFFYSLGNFGVVNFHLLFYLCSLVRGLVWGGAEVGHYTHLDVNRRDHFPARFSHALRRKIQICEQIYVLYLFRIGLLLNVSLYEAFDLLTSLISAVFNFDFFQFYLKKKKYHVEQGTREEVQSFVNSVKEEAKNILTNYDVNVFVESIIHISDCVFFLKSVKILILKSYCFVNVLLHVLSLRKVIIDMSNVECVDLLEGETDIGEDTFPSASNSEEREKDSLPDWRNYDSAEESEKFSSSDSSEGHKVEDNLEGYGSFCRGRHLEKSADEALNNRMKNPKGDHGKNGGGRNGEKKKIWILHIFKYFDCHSFLCFGKDKTEEEHFYEKKKNFRNFFFPSNFKKWKKKKKSDQDLCKLVYTLKKRLIQNGNFLSMYKQAFYVKWTCLRIFILQKYRLKMFNSVEAFQYIYERMNSVARTENLFFKIPADMNWGASFEGCADIRHPFLICLCHISRQVGALLRHHRKMSDQLDETEQPAIRDSPEALPNEEEAKRQHQGEALYNEVNIYLNNFIFSFYPYLIKCRFSYDVFLRLLRIYLNMYLIMKERNARSVRSPIYLLLMIFVHHTHVCKYLMFSYLTRVKEYLRSPEQSEEDLHENSLPREALQVYFRESVEFFLQNCTQEHLQFDYVEISCDGNALSLFYHMLVGNFA</sequence>
<reference evidence="2 3" key="1">
    <citation type="submission" date="2014-03" db="EMBL/GenBank/DDBJ databases">
        <title>The Genome Sequence of Plasmodium fragile nilgiri.</title>
        <authorList>
            <consortium name="The Broad Institute Genomics Platform"/>
            <consortium name="The Broad Institute Genome Sequencing Center for Infectious Disease"/>
            <person name="Neafsey D."/>
            <person name="Duraisingh M."/>
            <person name="Young S.K."/>
            <person name="Zeng Q."/>
            <person name="Gargeya S."/>
            <person name="Abouelleil A."/>
            <person name="Alvarado L."/>
            <person name="Chapman S.B."/>
            <person name="Gainer-Dewar J."/>
            <person name="Goldberg J."/>
            <person name="Griggs A."/>
            <person name="Gujja S."/>
            <person name="Hansen M."/>
            <person name="Howarth C."/>
            <person name="Imamovic A."/>
            <person name="Larimer J."/>
            <person name="Pearson M."/>
            <person name="Poon T.W."/>
            <person name="Priest M."/>
            <person name="Roberts A."/>
            <person name="Saif S."/>
            <person name="Shea T."/>
            <person name="Sykes S."/>
            <person name="Wortman J."/>
            <person name="Nusbaum C."/>
            <person name="Birren B."/>
        </authorList>
    </citation>
    <scope>NUCLEOTIDE SEQUENCE [LARGE SCALE GENOMIC DNA]</scope>
    <source>
        <strain evidence="3">nilgiri</strain>
    </source>
</reference>
<feature type="compositionally biased region" description="Basic and acidic residues" evidence="1">
    <location>
        <begin position="199"/>
        <end position="212"/>
    </location>
</feature>
<feature type="region of interest" description="Disordered" evidence="1">
    <location>
        <begin position="2055"/>
        <end position="2075"/>
    </location>
</feature>
<feature type="compositionally biased region" description="Basic and acidic residues" evidence="1">
    <location>
        <begin position="2064"/>
        <end position="2075"/>
    </location>
</feature>
<dbReference type="OMA" id="KFMNINN"/>
<keyword evidence="3" id="KW-1185">Reference proteome</keyword>
<dbReference type="Proteomes" id="UP000054561">
    <property type="component" value="Unassembled WGS sequence"/>
</dbReference>
<organism evidence="2 3">
    <name type="scientific">Plasmodium fragile</name>
    <dbReference type="NCBI Taxonomy" id="5857"/>
    <lineage>
        <taxon>Eukaryota</taxon>
        <taxon>Sar</taxon>
        <taxon>Alveolata</taxon>
        <taxon>Apicomplexa</taxon>
        <taxon>Aconoidasida</taxon>
        <taxon>Haemosporida</taxon>
        <taxon>Plasmodiidae</taxon>
        <taxon>Plasmodium</taxon>
        <taxon>Plasmodium (Plasmodium)</taxon>
    </lineage>
</organism>
<feature type="region of interest" description="Disordered" evidence="1">
    <location>
        <begin position="357"/>
        <end position="409"/>
    </location>
</feature>
<dbReference type="GeneID" id="24268547"/>
<dbReference type="OrthoDB" id="384965at2759"/>
<feature type="region of interest" description="Disordered" evidence="1">
    <location>
        <begin position="2317"/>
        <end position="2338"/>
    </location>
</feature>
<accession>A0A0D9QJ55</accession>
<protein>
    <submittedName>
        <fullName evidence="2">Uncharacterized protein</fullName>
    </submittedName>
</protein>
<dbReference type="VEuPathDB" id="PlasmoDB:AK88_03233"/>
<evidence type="ECO:0000313" key="2">
    <source>
        <dbReference type="EMBL" id="KJP87065.1"/>
    </source>
</evidence>
<dbReference type="EMBL" id="KQ001680">
    <property type="protein sequence ID" value="KJP87065.1"/>
    <property type="molecule type" value="Genomic_DNA"/>
</dbReference>
<dbReference type="RefSeq" id="XP_012336277.1">
    <property type="nucleotide sequence ID" value="XM_012480854.1"/>
</dbReference>
<gene>
    <name evidence="2" type="ORF">AK88_03233</name>
</gene>
<proteinExistence type="predicted"/>
<feature type="region of interest" description="Disordered" evidence="1">
    <location>
        <begin position="1"/>
        <end position="66"/>
    </location>
</feature>
<evidence type="ECO:0000313" key="3">
    <source>
        <dbReference type="Proteomes" id="UP000054561"/>
    </source>
</evidence>
<feature type="compositionally biased region" description="Gly residues" evidence="1">
    <location>
        <begin position="213"/>
        <end position="222"/>
    </location>
</feature>
<feature type="region of interest" description="Disordered" evidence="1">
    <location>
        <begin position="1053"/>
        <end position="1082"/>
    </location>
</feature>
<feature type="region of interest" description="Disordered" evidence="1">
    <location>
        <begin position="190"/>
        <end position="222"/>
    </location>
</feature>
<evidence type="ECO:0000256" key="1">
    <source>
        <dbReference type="SAM" id="MobiDB-lite"/>
    </source>
</evidence>